<dbReference type="CDD" id="cd00082">
    <property type="entry name" value="HisKA"/>
    <property type="match status" value="1"/>
</dbReference>
<dbReference type="InterPro" id="IPR003661">
    <property type="entry name" value="HisK_dim/P_dom"/>
</dbReference>
<dbReference type="RefSeq" id="WP_089889486.1">
    <property type="nucleotide sequence ID" value="NZ_FNGV01000005.1"/>
</dbReference>
<dbReference type="EC" id="2.7.13.3" evidence="2"/>
<keyword evidence="3 7" id="KW-0597">Phosphoprotein</keyword>
<dbReference type="Pfam" id="PF00072">
    <property type="entry name" value="Response_reg"/>
    <property type="match status" value="1"/>
</dbReference>
<evidence type="ECO:0000313" key="11">
    <source>
        <dbReference type="EMBL" id="SDM14368.1"/>
    </source>
</evidence>
<dbReference type="PANTHER" id="PTHR43547:SF2">
    <property type="entry name" value="HYBRID SIGNAL TRANSDUCTION HISTIDINE KINASE C"/>
    <property type="match status" value="1"/>
</dbReference>
<dbReference type="SUPFAM" id="SSF47384">
    <property type="entry name" value="Homodimeric domain of signal transducing histidine kinase"/>
    <property type="match status" value="1"/>
</dbReference>
<evidence type="ECO:0000313" key="12">
    <source>
        <dbReference type="Proteomes" id="UP000199440"/>
    </source>
</evidence>
<evidence type="ECO:0000256" key="1">
    <source>
        <dbReference type="ARBA" id="ARBA00000085"/>
    </source>
</evidence>
<dbReference type="InterPro" id="IPR036097">
    <property type="entry name" value="HisK_dim/P_sf"/>
</dbReference>
<dbReference type="GO" id="GO:0043565">
    <property type="term" value="F:sequence-specific DNA binding"/>
    <property type="evidence" value="ECO:0007669"/>
    <property type="project" value="InterPro"/>
</dbReference>
<dbReference type="OrthoDB" id="358279at2"/>
<feature type="domain" description="HTH araC/xylS-type" evidence="8">
    <location>
        <begin position="1242"/>
        <end position="1341"/>
    </location>
</feature>
<dbReference type="SMART" id="SM00387">
    <property type="entry name" value="HATPase_c"/>
    <property type="match status" value="1"/>
</dbReference>
<accession>A0A1G9QTM0</accession>
<dbReference type="InterPro" id="IPR036890">
    <property type="entry name" value="HATPase_C_sf"/>
</dbReference>
<dbReference type="Gene3D" id="2.130.10.10">
    <property type="entry name" value="YVTN repeat-like/Quinoprotein amine dehydrogenase"/>
    <property type="match status" value="2"/>
</dbReference>
<keyword evidence="6" id="KW-0804">Transcription</keyword>
<keyword evidence="5" id="KW-0238">DNA-binding</keyword>
<dbReference type="Gene3D" id="3.40.50.2300">
    <property type="match status" value="1"/>
</dbReference>
<dbReference type="PROSITE" id="PS50109">
    <property type="entry name" value="HIS_KIN"/>
    <property type="match status" value="1"/>
</dbReference>
<dbReference type="InterPro" id="IPR001789">
    <property type="entry name" value="Sig_transdc_resp-reg_receiver"/>
</dbReference>
<dbReference type="InterPro" id="IPR011123">
    <property type="entry name" value="Y_Y_Y"/>
</dbReference>
<dbReference type="InterPro" id="IPR015943">
    <property type="entry name" value="WD40/YVTN_repeat-like_dom_sf"/>
</dbReference>
<evidence type="ECO:0000256" key="7">
    <source>
        <dbReference type="PROSITE-ProRule" id="PRU00169"/>
    </source>
</evidence>
<dbReference type="InterPro" id="IPR011110">
    <property type="entry name" value="Reg_prop"/>
</dbReference>
<dbReference type="Pfam" id="PF00512">
    <property type="entry name" value="HisKA"/>
    <property type="match status" value="1"/>
</dbReference>
<dbReference type="PROSITE" id="PS50110">
    <property type="entry name" value="RESPONSE_REGULATORY"/>
    <property type="match status" value="1"/>
</dbReference>
<keyword evidence="12" id="KW-1185">Reference proteome</keyword>
<dbReference type="Gene3D" id="3.30.565.10">
    <property type="entry name" value="Histidine kinase-like ATPase, C-terminal domain"/>
    <property type="match status" value="1"/>
</dbReference>
<evidence type="ECO:0000256" key="3">
    <source>
        <dbReference type="ARBA" id="ARBA00022553"/>
    </source>
</evidence>
<dbReference type="EMBL" id="FNGV01000005">
    <property type="protein sequence ID" value="SDM14368.1"/>
    <property type="molecule type" value="Genomic_DNA"/>
</dbReference>
<evidence type="ECO:0000259" key="10">
    <source>
        <dbReference type="PROSITE" id="PS50110"/>
    </source>
</evidence>
<evidence type="ECO:0000256" key="6">
    <source>
        <dbReference type="ARBA" id="ARBA00023163"/>
    </source>
</evidence>
<dbReference type="InterPro" id="IPR003594">
    <property type="entry name" value="HATPase_dom"/>
</dbReference>
<dbReference type="SUPFAM" id="SSF63829">
    <property type="entry name" value="Calcium-dependent phosphotriesterase"/>
    <property type="match status" value="2"/>
</dbReference>
<keyword evidence="4" id="KW-0805">Transcription regulation</keyword>
<dbReference type="PROSITE" id="PS01124">
    <property type="entry name" value="HTH_ARAC_FAMILY_2"/>
    <property type="match status" value="1"/>
</dbReference>
<dbReference type="SUPFAM" id="SSF52172">
    <property type="entry name" value="CheY-like"/>
    <property type="match status" value="1"/>
</dbReference>
<reference evidence="11 12" key="1">
    <citation type="submission" date="2016-10" db="EMBL/GenBank/DDBJ databases">
        <authorList>
            <person name="de Groot N.N."/>
        </authorList>
    </citation>
    <scope>NUCLEOTIDE SEQUENCE [LARGE SCALE GENOMIC DNA]</scope>
    <source>
        <strain evidence="11 12">DSM 19886</strain>
    </source>
</reference>
<evidence type="ECO:0000259" key="8">
    <source>
        <dbReference type="PROSITE" id="PS01124"/>
    </source>
</evidence>
<feature type="domain" description="Histidine kinase" evidence="9">
    <location>
        <begin position="842"/>
        <end position="1054"/>
    </location>
</feature>
<dbReference type="GO" id="GO:0000155">
    <property type="term" value="F:phosphorelay sensor kinase activity"/>
    <property type="evidence" value="ECO:0007669"/>
    <property type="project" value="InterPro"/>
</dbReference>
<dbReference type="InterPro" id="IPR013783">
    <property type="entry name" value="Ig-like_fold"/>
</dbReference>
<sequence>MKKKKIVVNFSKIVGLVLIFVGNCHLFSQSQITFRQLSIKDGLSQNSAISVSQDSIGYLWIATQDGLNRYDGRSFTTFPYTFVDITKPDYSNLGKVYTDRQGGVWIIPMDRTLRKFEPTAEIFESLPGINDASTLIQGDKLNYWVGTYNNGLFRVKPDLKGGSEYKVEQVLSSDQLNTTIFNIVQHTDGKLLLTTEKKIILFDPATFKSEYIEPTTLYGEPIDVNFSDIVLDKMGREWIGTYGDGLYFGEIGGNGLRRISDLDFTDPLPQNLNIIDLYIDSRDRLWVATYGRGLYMINFEQEKIQHFSSEKHNPQALHYDDILCIYEDYSGTLWYGTDGAGLSYYDEYLEKFNSFTNYQTPERISIDVVRAITLDKDDNVWVGTSGKGLTQYQPETNSWQTFIAEAGDTNTISSNRIMALQTDTDGNLLIGTQGGGLNILDNDGQFTQFSPTSNPSLSANTIWTIYKDRKNRYWLGTREQGLVQFNKEKGEILSYKYDSGLSSNNIRAITEDDSGNLWMATDADGIVHLDLQTGKFMHYVNDPKKNSLSNNSLKTLYFAPNGILWIGTNGSGLDAFDTKSQKFYNYNIQDGLANNVIYAILPDSHGSLWLSSNKGITRFTPGDNWQSQPQITNYTNYDGLATEFNTGAYYKHKNGALYFGGLEGFYWFKPNQIRENNILPKTTITGLDILNQPYPLQKNRELRHDQNTLSFSFSSMQYSLPEKNQYQYKLQNYDNEWVSSGNTNFARYTQLPPGDYEFLVKSSNYDGVWNESPASYSFSIAPPWYLSSWAKIVYSVLFMALIFGVYRYVIWRWKVKLDLERKEEETQRLKKLNDFKSKLYTDISHEFRTPLTLISAPVDKKMAEGKLSHNDFVSFSMIKRNTQRLIALVDQLLHLAKLEKGELKLRIDKGNLGLFLGMITTSFEYKAQERNITYTITIENLDVAWFDEDALEKIVTNLLSNAFKYGSQGGECHFKAIRSEDNILISVKNTVEKHSDIDVDKLFTRFYQQDAHADGAGIGLSMVKELVHLYHGQTSVAMEREDLIHFQIRLPIEKGAFGKEEFCKTTSEIPDRVSNTALVSGESLQVGQKEGVRPILLIVEDQKEVREFLKSVWHTKYEVYEAYNGQKGVEKALEIVPDLIISDVRMPICDGIELCNRLKTDERTSHIPIILLTAGISEENELRGLRSGADDFITKPFKLSILETRVANFIATRKRLRSRYSQELVLEAKDIAITPTDEIFLNRVQRILDEHLSDASFNAAAFGERIGMSRMQLHRKLQAYTGLSTTEFIRSQRLRQAAQILKTTDITINEVAYTVGFNTPSYFIKCFKETYKKTPSEYLQSPN</sequence>
<dbReference type="SMART" id="SM00448">
    <property type="entry name" value="REC"/>
    <property type="match status" value="1"/>
</dbReference>
<dbReference type="Pfam" id="PF02518">
    <property type="entry name" value="HATPase_c"/>
    <property type="match status" value="1"/>
</dbReference>
<dbReference type="Gene3D" id="1.10.287.130">
    <property type="match status" value="1"/>
</dbReference>
<name>A0A1G9QTM0_9FLAO</name>
<dbReference type="Pfam" id="PF07494">
    <property type="entry name" value="Reg_prop"/>
    <property type="match status" value="6"/>
</dbReference>
<dbReference type="InterPro" id="IPR009057">
    <property type="entry name" value="Homeodomain-like_sf"/>
</dbReference>
<evidence type="ECO:0000256" key="4">
    <source>
        <dbReference type="ARBA" id="ARBA00023015"/>
    </source>
</evidence>
<dbReference type="InterPro" id="IPR018062">
    <property type="entry name" value="HTH_AraC-typ_CS"/>
</dbReference>
<dbReference type="Gene3D" id="2.60.40.10">
    <property type="entry name" value="Immunoglobulins"/>
    <property type="match status" value="1"/>
</dbReference>
<organism evidence="11 12">
    <name type="scientific">Kriegella aquimaris</name>
    <dbReference type="NCBI Taxonomy" id="192904"/>
    <lineage>
        <taxon>Bacteria</taxon>
        <taxon>Pseudomonadati</taxon>
        <taxon>Bacteroidota</taxon>
        <taxon>Flavobacteriia</taxon>
        <taxon>Flavobacteriales</taxon>
        <taxon>Flavobacteriaceae</taxon>
        <taxon>Kriegella</taxon>
    </lineage>
</organism>
<dbReference type="Gene3D" id="1.10.10.60">
    <property type="entry name" value="Homeodomain-like"/>
    <property type="match status" value="1"/>
</dbReference>
<dbReference type="SUPFAM" id="SSF46689">
    <property type="entry name" value="Homeodomain-like"/>
    <property type="match status" value="1"/>
</dbReference>
<evidence type="ECO:0000256" key="2">
    <source>
        <dbReference type="ARBA" id="ARBA00012438"/>
    </source>
</evidence>
<feature type="modified residue" description="4-aspartylphosphate" evidence="7">
    <location>
        <position position="1143"/>
    </location>
</feature>
<feature type="domain" description="Response regulatory" evidence="10">
    <location>
        <begin position="1095"/>
        <end position="1210"/>
    </location>
</feature>
<dbReference type="InterPro" id="IPR018060">
    <property type="entry name" value="HTH_AraC"/>
</dbReference>
<dbReference type="STRING" id="192904.SAMN04488514_105202"/>
<dbReference type="PROSITE" id="PS00041">
    <property type="entry name" value="HTH_ARAC_FAMILY_1"/>
    <property type="match status" value="1"/>
</dbReference>
<protein>
    <recommendedName>
        <fullName evidence="2">histidine kinase</fullName>
        <ecNumber evidence="2">2.7.13.3</ecNumber>
    </recommendedName>
</protein>
<dbReference type="SMART" id="SM00342">
    <property type="entry name" value="HTH_ARAC"/>
    <property type="match status" value="1"/>
</dbReference>
<gene>
    <name evidence="11" type="ORF">SAMN04488514_105202</name>
</gene>
<dbReference type="SMART" id="SM00388">
    <property type="entry name" value="HisKA"/>
    <property type="match status" value="1"/>
</dbReference>
<dbReference type="Pfam" id="PF12833">
    <property type="entry name" value="HTH_18"/>
    <property type="match status" value="1"/>
</dbReference>
<dbReference type="GO" id="GO:0003700">
    <property type="term" value="F:DNA-binding transcription factor activity"/>
    <property type="evidence" value="ECO:0007669"/>
    <property type="project" value="InterPro"/>
</dbReference>
<proteinExistence type="predicted"/>
<dbReference type="SUPFAM" id="SSF55874">
    <property type="entry name" value="ATPase domain of HSP90 chaperone/DNA topoisomerase II/histidine kinase"/>
    <property type="match status" value="1"/>
</dbReference>
<dbReference type="Proteomes" id="UP000199440">
    <property type="component" value="Unassembled WGS sequence"/>
</dbReference>
<comment type="catalytic activity">
    <reaction evidence="1">
        <text>ATP + protein L-histidine = ADP + protein N-phospho-L-histidine.</text>
        <dbReference type="EC" id="2.7.13.3"/>
    </reaction>
</comment>
<dbReference type="PANTHER" id="PTHR43547">
    <property type="entry name" value="TWO-COMPONENT HISTIDINE KINASE"/>
    <property type="match status" value="1"/>
</dbReference>
<dbReference type="Pfam" id="PF07495">
    <property type="entry name" value="Y_Y_Y"/>
    <property type="match status" value="1"/>
</dbReference>
<evidence type="ECO:0000259" key="9">
    <source>
        <dbReference type="PROSITE" id="PS50109"/>
    </source>
</evidence>
<dbReference type="InterPro" id="IPR005467">
    <property type="entry name" value="His_kinase_dom"/>
</dbReference>
<dbReference type="InterPro" id="IPR011006">
    <property type="entry name" value="CheY-like_superfamily"/>
</dbReference>
<evidence type="ECO:0000256" key="5">
    <source>
        <dbReference type="ARBA" id="ARBA00023125"/>
    </source>
</evidence>